<organism evidence="9 11">
    <name type="scientific">Eisenbergiella massiliensis</name>
    <dbReference type="NCBI Taxonomy" id="1720294"/>
    <lineage>
        <taxon>Bacteria</taxon>
        <taxon>Bacillati</taxon>
        <taxon>Bacillota</taxon>
        <taxon>Clostridia</taxon>
        <taxon>Lachnospirales</taxon>
        <taxon>Lachnospiraceae</taxon>
        <taxon>Eisenbergiella</taxon>
    </lineage>
</organism>
<keyword evidence="11" id="KW-1185">Reference proteome</keyword>
<dbReference type="GO" id="GO:0006526">
    <property type="term" value="P:L-arginine biosynthetic process"/>
    <property type="evidence" value="ECO:0007669"/>
    <property type="project" value="TreeGrafter"/>
</dbReference>
<dbReference type="InterPro" id="IPR010964">
    <property type="entry name" value="M20A_pepV-rel"/>
</dbReference>
<evidence type="ECO:0000256" key="3">
    <source>
        <dbReference type="ARBA" id="ARBA00022670"/>
    </source>
</evidence>
<comment type="caution">
    <text evidence="9">The sequence shown here is derived from an EMBL/GenBank/DDBJ whole genome shotgun (WGS) entry which is preliminary data.</text>
</comment>
<keyword evidence="5" id="KW-0378">Hydrolase</keyword>
<keyword evidence="4" id="KW-0479">Metal-binding</keyword>
<evidence type="ECO:0000256" key="4">
    <source>
        <dbReference type="ARBA" id="ARBA00022723"/>
    </source>
</evidence>
<dbReference type="NCBIfam" id="TIGR01887">
    <property type="entry name" value="dipeptidaselike"/>
    <property type="match status" value="1"/>
</dbReference>
<sequence>MGKMYDGEIYEKVSQWFDGHREEMTEDIKRLVRIPSISDPEAEQGPFGQGCRDALDEMLAMGRKYGFHTENREYYVGSIGVENQDWSNTIGLWNHLDVVPLGEGWDYEPFEPVVKDGYLIGRGAQDNKGPAVAMLYVMRCIRELGLPAAHELCLFAGCDEERGMSDLEYYTSKYPLPALSMIADCGFPVCYGEKGILEGAAVSGRDFSDEVLELYGGSAGNIIPDRAVLVVGKRTEVSEGQLAALQASLPECVKAEARDGKIRVTAYGTSRHSAFPEGSVNAVHELAAAMCGAKLLEEGDRKLLQFIADATSDYYGEHIGISYSDEVSGRLTCAGTVLRLQGHRARLQFNIRYSITADAGKLEAGLEEYCGRGGYKWELIRNSAPNYFPKDRKEVGLLTDLFNEITGCTAEPYVMGGGTYARKLPNAFGYGIGSMPEREGDMAGVLFRKGHGGAHEPDEGLDLEKLLSAAKIYTMAMLALNECDFNGEEA</sequence>
<evidence type="ECO:0000256" key="1">
    <source>
        <dbReference type="ARBA" id="ARBA00001947"/>
    </source>
</evidence>
<proteinExistence type="inferred from homology"/>
<dbReference type="Proteomes" id="UP000261166">
    <property type="component" value="Unassembled WGS sequence"/>
</dbReference>
<name>A0A3E3HX85_9FIRM</name>
<dbReference type="PANTHER" id="PTHR43808">
    <property type="entry name" value="ACETYLORNITHINE DEACETYLASE"/>
    <property type="match status" value="1"/>
</dbReference>
<dbReference type="GO" id="GO:0006508">
    <property type="term" value="P:proteolysis"/>
    <property type="evidence" value="ECO:0007669"/>
    <property type="project" value="UniProtKB-KW"/>
</dbReference>
<dbReference type="GO" id="GO:0008777">
    <property type="term" value="F:acetylornithine deacetylase activity"/>
    <property type="evidence" value="ECO:0007669"/>
    <property type="project" value="TreeGrafter"/>
</dbReference>
<dbReference type="OrthoDB" id="9761532at2"/>
<evidence type="ECO:0000313" key="12">
    <source>
        <dbReference type="Proteomes" id="UP000261166"/>
    </source>
</evidence>
<evidence type="ECO:0000256" key="2">
    <source>
        <dbReference type="ARBA" id="ARBA00006247"/>
    </source>
</evidence>
<dbReference type="EMBL" id="QVLV01000025">
    <property type="protein sequence ID" value="RGE56436.1"/>
    <property type="molecule type" value="Genomic_DNA"/>
</dbReference>
<keyword evidence="8" id="KW-0482">Metalloprotease</keyword>
<dbReference type="Gene3D" id="3.30.70.360">
    <property type="match status" value="2"/>
</dbReference>
<dbReference type="GO" id="GO:0008270">
    <property type="term" value="F:zinc ion binding"/>
    <property type="evidence" value="ECO:0007669"/>
    <property type="project" value="InterPro"/>
</dbReference>
<dbReference type="EMBL" id="QVLU01000018">
    <property type="protein sequence ID" value="RGE69089.1"/>
    <property type="molecule type" value="Genomic_DNA"/>
</dbReference>
<dbReference type="RefSeq" id="WP_117531176.1">
    <property type="nucleotide sequence ID" value="NZ_JBKUNB010000033.1"/>
</dbReference>
<dbReference type="GO" id="GO:0008237">
    <property type="term" value="F:metallopeptidase activity"/>
    <property type="evidence" value="ECO:0007669"/>
    <property type="project" value="UniProtKB-KW"/>
</dbReference>
<keyword evidence="7" id="KW-0224">Dipeptidase</keyword>
<evidence type="ECO:0000256" key="6">
    <source>
        <dbReference type="ARBA" id="ARBA00022833"/>
    </source>
</evidence>
<keyword evidence="6" id="KW-0862">Zinc</keyword>
<reference evidence="9 12" key="1">
    <citation type="submission" date="2018-08" db="EMBL/GenBank/DDBJ databases">
        <title>A genome reference for cultivated species of the human gut microbiota.</title>
        <authorList>
            <person name="Zou Y."/>
            <person name="Xue W."/>
            <person name="Luo G."/>
        </authorList>
    </citation>
    <scope>NUCLEOTIDE SEQUENCE [LARGE SCALE GENOMIC DNA]</scope>
    <source>
        <strain evidence="10 12">AF26-4BH</strain>
        <strain evidence="9">TF05-5AC</strain>
    </source>
</reference>
<dbReference type="GeneID" id="97989849"/>
<keyword evidence="3" id="KW-0645">Protease</keyword>
<evidence type="ECO:0000256" key="7">
    <source>
        <dbReference type="ARBA" id="ARBA00022997"/>
    </source>
</evidence>
<protein>
    <submittedName>
        <fullName evidence="9">M20 family peptidase</fullName>
    </submittedName>
</protein>
<gene>
    <name evidence="10" type="ORF">DWY69_18525</name>
    <name evidence="9" type="ORF">DXC51_24095</name>
</gene>
<dbReference type="PANTHER" id="PTHR43808:SF31">
    <property type="entry name" value="N-ACETYL-L-CITRULLINE DEACETYLASE"/>
    <property type="match status" value="1"/>
</dbReference>
<dbReference type="SUPFAM" id="SSF55031">
    <property type="entry name" value="Bacterial exopeptidase dimerisation domain"/>
    <property type="match status" value="1"/>
</dbReference>
<evidence type="ECO:0000313" key="9">
    <source>
        <dbReference type="EMBL" id="RGE56436.1"/>
    </source>
</evidence>
<dbReference type="InterPro" id="IPR002933">
    <property type="entry name" value="Peptidase_M20"/>
</dbReference>
<comment type="cofactor">
    <cofactor evidence="1">
        <name>Zn(2+)</name>
        <dbReference type="ChEBI" id="CHEBI:29105"/>
    </cofactor>
</comment>
<comment type="similarity">
    <text evidence="2">Belongs to the peptidase M20A family.</text>
</comment>
<evidence type="ECO:0000313" key="11">
    <source>
        <dbReference type="Proteomes" id="UP000260812"/>
    </source>
</evidence>
<dbReference type="Gene3D" id="3.40.630.10">
    <property type="entry name" value="Zn peptidases"/>
    <property type="match status" value="1"/>
</dbReference>
<dbReference type="Proteomes" id="UP000260812">
    <property type="component" value="Unassembled WGS sequence"/>
</dbReference>
<dbReference type="InterPro" id="IPR036264">
    <property type="entry name" value="Bact_exopeptidase_dim_dom"/>
</dbReference>
<evidence type="ECO:0000313" key="10">
    <source>
        <dbReference type="EMBL" id="RGE69089.1"/>
    </source>
</evidence>
<accession>A0A3E3HX85</accession>
<evidence type="ECO:0000256" key="5">
    <source>
        <dbReference type="ARBA" id="ARBA00022801"/>
    </source>
</evidence>
<dbReference type="AlphaFoldDB" id="A0A3E3HX85"/>
<evidence type="ECO:0000256" key="8">
    <source>
        <dbReference type="ARBA" id="ARBA00023049"/>
    </source>
</evidence>
<dbReference type="GO" id="GO:0016805">
    <property type="term" value="F:dipeptidase activity"/>
    <property type="evidence" value="ECO:0007669"/>
    <property type="project" value="UniProtKB-KW"/>
</dbReference>
<dbReference type="InterPro" id="IPR050072">
    <property type="entry name" value="Peptidase_M20A"/>
</dbReference>
<dbReference type="Pfam" id="PF01546">
    <property type="entry name" value="Peptidase_M20"/>
    <property type="match status" value="1"/>
</dbReference>
<dbReference type="SUPFAM" id="SSF53187">
    <property type="entry name" value="Zn-dependent exopeptidases"/>
    <property type="match status" value="1"/>
</dbReference>